<gene>
    <name evidence="1" type="ORF">CN495_08080</name>
</gene>
<protein>
    <submittedName>
        <fullName evidence="1">Uncharacterized protein</fullName>
    </submittedName>
</protein>
<evidence type="ECO:0000313" key="1">
    <source>
        <dbReference type="EMBL" id="PER55701.1"/>
    </source>
</evidence>
<comment type="caution">
    <text evidence="1">The sequence shown here is derived from an EMBL/GenBank/DDBJ whole genome shotgun (WGS) entry which is preliminary data.</text>
</comment>
<proteinExistence type="predicted"/>
<evidence type="ECO:0000313" key="2">
    <source>
        <dbReference type="Proteomes" id="UP000219897"/>
    </source>
</evidence>
<name>A0ABD6S886_BACTU</name>
<dbReference type="Proteomes" id="UP000219897">
    <property type="component" value="Unassembled WGS sequence"/>
</dbReference>
<sequence>MEKKSGNQSDKRLTLMGKNMPDWVYERLSEKRDRKELTAYVTSLVEREEQFNQLLAHLSNLALLPAMSVKLDQLVSGGVVAPVQPMVPLQQVQEEEAEVESIEDKVHEGDIEISENVESVGVDEDDFGSPTYNF</sequence>
<accession>A0ABD6S886</accession>
<dbReference type="RefSeq" id="WP_098317042.1">
    <property type="nucleotide sequence ID" value="NZ_NTYF01000023.1"/>
</dbReference>
<dbReference type="EMBL" id="NTYF01000023">
    <property type="protein sequence ID" value="PER55701.1"/>
    <property type="molecule type" value="Genomic_DNA"/>
</dbReference>
<organism evidence="1 2">
    <name type="scientific">Bacillus thuringiensis</name>
    <dbReference type="NCBI Taxonomy" id="1428"/>
    <lineage>
        <taxon>Bacteria</taxon>
        <taxon>Bacillati</taxon>
        <taxon>Bacillota</taxon>
        <taxon>Bacilli</taxon>
        <taxon>Bacillales</taxon>
        <taxon>Bacillaceae</taxon>
        <taxon>Bacillus</taxon>
        <taxon>Bacillus cereus group</taxon>
    </lineage>
</organism>
<dbReference type="AlphaFoldDB" id="A0ABD6S886"/>
<reference evidence="1 2" key="1">
    <citation type="submission" date="2017-09" db="EMBL/GenBank/DDBJ databases">
        <title>Large-scale bioinformatics analysis of Bacillus genomes uncovers conserved roles of natural products in bacterial physiology.</title>
        <authorList>
            <consortium name="Agbiome Team Llc"/>
            <person name="Bleich R.M."/>
            <person name="Kirk G.J."/>
            <person name="Santa Maria K.C."/>
            <person name="Allen S.E."/>
            <person name="Farag S."/>
            <person name="Shank E.A."/>
            <person name="Bowers A."/>
        </authorList>
    </citation>
    <scope>NUCLEOTIDE SEQUENCE [LARGE SCALE GENOMIC DNA]</scope>
    <source>
        <strain evidence="1 2">AFS005140</strain>
    </source>
</reference>